<dbReference type="InterPro" id="IPR032466">
    <property type="entry name" value="Metal_Hydrolase"/>
</dbReference>
<dbReference type="Gene3D" id="3.20.20.140">
    <property type="entry name" value="Metal-dependent hydrolases"/>
    <property type="match status" value="1"/>
</dbReference>
<dbReference type="AlphaFoldDB" id="A0A2U2A028"/>
<dbReference type="GO" id="GO:0046872">
    <property type="term" value="F:metal ion binding"/>
    <property type="evidence" value="ECO:0007669"/>
    <property type="project" value="UniProtKB-KW"/>
</dbReference>
<evidence type="ECO:0000256" key="4">
    <source>
        <dbReference type="PIRNR" id="PIRNR038994"/>
    </source>
</evidence>
<reference evidence="8 9" key="1">
    <citation type="submission" date="2018-03" db="EMBL/GenBank/DDBJ databases">
        <title>Genome assembly of novel Miniimonas species PCH200.</title>
        <authorList>
            <person name="Thakur V."/>
            <person name="Kumar V."/>
            <person name="Singh D."/>
        </authorList>
    </citation>
    <scope>NUCLEOTIDE SEQUENCE [LARGE SCALE GENOMIC DNA]</scope>
    <source>
        <strain evidence="8 9">PCH200</strain>
    </source>
</reference>
<evidence type="ECO:0000256" key="6">
    <source>
        <dbReference type="PIRSR" id="PIRSR038994-2"/>
    </source>
</evidence>
<dbReference type="EMBL" id="PYHR01000002">
    <property type="protein sequence ID" value="PWD52571.1"/>
    <property type="molecule type" value="Genomic_DNA"/>
</dbReference>
<evidence type="ECO:0000256" key="3">
    <source>
        <dbReference type="ARBA" id="ARBA00022801"/>
    </source>
</evidence>
<dbReference type="InterPro" id="IPR003764">
    <property type="entry name" value="GlcNAc_6-P_deAcase"/>
</dbReference>
<feature type="binding site" evidence="6">
    <location>
        <begin position="258"/>
        <end position="260"/>
    </location>
    <ligand>
        <name>substrate</name>
    </ligand>
</feature>
<dbReference type="GO" id="GO:0008448">
    <property type="term" value="F:N-acetylglucosamine-6-phosphate deacetylase activity"/>
    <property type="evidence" value="ECO:0007669"/>
    <property type="project" value="InterPro"/>
</dbReference>
<comment type="caution">
    <text evidence="8">The sequence shown here is derived from an EMBL/GenBank/DDBJ whole genome shotgun (WGS) entry which is preliminary data.</text>
</comment>
<dbReference type="PIRSF" id="PIRSF038994">
    <property type="entry name" value="NagA"/>
    <property type="match status" value="1"/>
</dbReference>
<evidence type="ECO:0000256" key="1">
    <source>
        <dbReference type="ARBA" id="ARBA00010716"/>
    </source>
</evidence>
<comment type="cofactor">
    <cofactor evidence="7">
        <name>a divalent metal cation</name>
        <dbReference type="ChEBI" id="CHEBI:60240"/>
    </cofactor>
    <text evidence="7">Binds 1 divalent metal cation per subunit.</text>
</comment>
<feature type="binding site" evidence="6">
    <location>
        <position position="175"/>
    </location>
    <ligand>
        <name>substrate</name>
    </ligand>
</feature>
<evidence type="ECO:0000256" key="2">
    <source>
        <dbReference type="ARBA" id="ARBA00022723"/>
    </source>
</evidence>
<feature type="binding site" evidence="6">
    <location>
        <begin position="167"/>
        <end position="168"/>
    </location>
    <ligand>
        <name>substrate</name>
    </ligand>
</feature>
<keyword evidence="9" id="KW-1185">Reference proteome</keyword>
<keyword evidence="4" id="KW-0119">Carbohydrate metabolism</keyword>
<protein>
    <submittedName>
        <fullName evidence="8">N-acetylglucosamine-6-phosphate deacetylase</fullName>
    </submittedName>
</protein>
<feature type="binding site" evidence="7">
    <location>
        <position position="143"/>
    </location>
    <ligand>
        <name>Zn(2+)</name>
        <dbReference type="ChEBI" id="CHEBI:29105"/>
    </ligand>
</feature>
<feature type="binding site" evidence="6">
    <location>
        <position position="199"/>
    </location>
    <ligand>
        <name>substrate</name>
    </ligand>
</feature>
<accession>A0A2U2A028</accession>
<evidence type="ECO:0000313" key="8">
    <source>
        <dbReference type="EMBL" id="PWD52571.1"/>
    </source>
</evidence>
<dbReference type="GO" id="GO:0006046">
    <property type="term" value="P:N-acetylglucosamine catabolic process"/>
    <property type="evidence" value="ECO:0007669"/>
    <property type="project" value="TreeGrafter"/>
</dbReference>
<name>A0A2U2A028_9MICO</name>
<feature type="binding site" evidence="6">
    <location>
        <position position="90"/>
    </location>
    <ligand>
        <name>substrate</name>
    </ligand>
</feature>
<evidence type="ECO:0000256" key="7">
    <source>
        <dbReference type="PIRSR" id="PIRSR038994-3"/>
    </source>
</evidence>
<keyword evidence="2 7" id="KW-0479">Metal-binding</keyword>
<keyword evidence="3 4" id="KW-0378">Hydrolase</keyword>
<sequence length="329" mass="33719">MVDLQVNGFAGHDVNGDDPRGAVHEITAALARIGVTSWVPTVITAPEERIVAAVRAVATAREESPEVAAAVPFVHVEGPFLSVQDGARGVHDPAHVRDLDADEVARWCAAGPVGIVTVSPHTPDAAAHVARVVALGVQVAIGHTHATPAQVRDAVRAGANLSTHLGNGVATTLPRHPNVLWAQLAEDALTCGLIADGHHLPADTLQAMLRAKGPGRAFLVSDATALAGLPPGRYATPVGGEVELTAEGRLSPVGSDLLAGAARSLADGLRHVLAETSTTLAEAVDLVSFVPARIARLALPLAIGSPADLLLLGPDGSVHEVRRGGRLIP</sequence>
<evidence type="ECO:0000256" key="5">
    <source>
        <dbReference type="PIRSR" id="PIRSR038994-1"/>
    </source>
</evidence>
<dbReference type="PANTHER" id="PTHR11113:SF14">
    <property type="entry name" value="N-ACETYLGLUCOSAMINE-6-PHOSPHATE DEACETYLASE"/>
    <property type="match status" value="1"/>
</dbReference>
<organism evidence="8 9">
    <name type="scientific">Serinibacter arcticus</name>
    <dbReference type="NCBI Taxonomy" id="1655435"/>
    <lineage>
        <taxon>Bacteria</taxon>
        <taxon>Bacillati</taxon>
        <taxon>Actinomycetota</taxon>
        <taxon>Actinomycetes</taxon>
        <taxon>Micrococcales</taxon>
        <taxon>Beutenbergiaceae</taxon>
        <taxon>Serinibacter</taxon>
    </lineage>
</organism>
<gene>
    <name evidence="8" type="ORF">C8046_14270</name>
</gene>
<dbReference type="Proteomes" id="UP000245166">
    <property type="component" value="Unassembled WGS sequence"/>
</dbReference>
<proteinExistence type="inferred from homology"/>
<feature type="active site" description="Proton donor/acceptor" evidence="5">
    <location>
        <position position="222"/>
    </location>
</feature>
<feature type="binding site" evidence="7">
    <location>
        <position position="77"/>
    </location>
    <ligand>
        <name>Zn(2+)</name>
        <dbReference type="ChEBI" id="CHEBI:29105"/>
    </ligand>
</feature>
<dbReference type="PANTHER" id="PTHR11113">
    <property type="entry name" value="N-ACETYLGLUCOSAMINE-6-PHOSPHATE DEACETYLASE"/>
    <property type="match status" value="1"/>
</dbReference>
<comment type="similarity">
    <text evidence="1 4">Belongs to the metallo-dependent hydrolases superfamily. NagA family.</text>
</comment>
<dbReference type="SUPFAM" id="SSF51556">
    <property type="entry name" value="Metallo-dependent hydrolases"/>
    <property type="match status" value="1"/>
</dbReference>
<evidence type="ECO:0000313" key="9">
    <source>
        <dbReference type="Proteomes" id="UP000245166"/>
    </source>
</evidence>
<dbReference type="OrthoDB" id="9776488at2"/>
<feature type="binding site" evidence="7">
    <location>
        <position position="164"/>
    </location>
    <ligand>
        <name>Zn(2+)</name>
        <dbReference type="ChEBI" id="CHEBI:29105"/>
    </ligand>
</feature>